<protein>
    <submittedName>
        <fullName evidence="1">(Mediterranean fruit fly) hypothetical protein</fullName>
    </submittedName>
</protein>
<organism evidence="1 2">
    <name type="scientific">Ceratitis capitata</name>
    <name type="common">Mediterranean fruit fly</name>
    <name type="synonym">Tephritis capitata</name>
    <dbReference type="NCBI Taxonomy" id="7213"/>
    <lineage>
        <taxon>Eukaryota</taxon>
        <taxon>Metazoa</taxon>
        <taxon>Ecdysozoa</taxon>
        <taxon>Arthropoda</taxon>
        <taxon>Hexapoda</taxon>
        <taxon>Insecta</taxon>
        <taxon>Pterygota</taxon>
        <taxon>Neoptera</taxon>
        <taxon>Endopterygota</taxon>
        <taxon>Diptera</taxon>
        <taxon>Brachycera</taxon>
        <taxon>Muscomorpha</taxon>
        <taxon>Tephritoidea</taxon>
        <taxon>Tephritidae</taxon>
        <taxon>Ceratitis</taxon>
        <taxon>Ceratitis</taxon>
    </lineage>
</organism>
<evidence type="ECO:0000313" key="2">
    <source>
        <dbReference type="Proteomes" id="UP000606786"/>
    </source>
</evidence>
<keyword evidence="2" id="KW-1185">Reference proteome</keyword>
<dbReference type="OrthoDB" id="7966043at2759"/>
<gene>
    <name evidence="1" type="ORF">CCAP1982_LOCUS8304</name>
</gene>
<dbReference type="EMBL" id="CAJHJT010000012">
    <property type="protein sequence ID" value="CAD6999782.1"/>
    <property type="molecule type" value="Genomic_DNA"/>
</dbReference>
<evidence type="ECO:0000313" key="1">
    <source>
        <dbReference type="EMBL" id="CAD6999782.1"/>
    </source>
</evidence>
<reference evidence="1" key="1">
    <citation type="submission" date="2020-11" db="EMBL/GenBank/DDBJ databases">
        <authorList>
            <person name="Whitehead M."/>
        </authorList>
    </citation>
    <scope>NUCLEOTIDE SEQUENCE</scope>
    <source>
        <strain evidence="1">EGII</strain>
    </source>
</reference>
<name>A0A811UKQ4_CERCA</name>
<sequence>MIYIMLQTTGTYKTRFKRCCRPMDWYPVELEDRQRYEQAMRNTDMTHQLNSLDEETATYLVRAICSTISAAGAAALPIINLTAKPLSAVAFAEMSNFAF</sequence>
<comment type="caution">
    <text evidence="1">The sequence shown here is derived from an EMBL/GenBank/DDBJ whole genome shotgun (WGS) entry which is preliminary data.</text>
</comment>
<dbReference type="Proteomes" id="UP000606786">
    <property type="component" value="Unassembled WGS sequence"/>
</dbReference>
<proteinExistence type="predicted"/>
<dbReference type="AlphaFoldDB" id="A0A811UKQ4"/>
<accession>A0A811UKQ4</accession>